<feature type="compositionally biased region" description="Polar residues" evidence="1">
    <location>
        <begin position="95"/>
        <end position="104"/>
    </location>
</feature>
<protein>
    <submittedName>
        <fullName evidence="2">Uncharacterized protein</fullName>
    </submittedName>
</protein>
<organism evidence="2 3">
    <name type="scientific">Mytilus galloprovincialis</name>
    <name type="common">Mediterranean mussel</name>
    <dbReference type="NCBI Taxonomy" id="29158"/>
    <lineage>
        <taxon>Eukaryota</taxon>
        <taxon>Metazoa</taxon>
        <taxon>Spiralia</taxon>
        <taxon>Lophotrochozoa</taxon>
        <taxon>Mollusca</taxon>
        <taxon>Bivalvia</taxon>
        <taxon>Autobranchia</taxon>
        <taxon>Pteriomorphia</taxon>
        <taxon>Mytilida</taxon>
        <taxon>Mytiloidea</taxon>
        <taxon>Mytilidae</taxon>
        <taxon>Mytilinae</taxon>
        <taxon>Mytilus</taxon>
    </lineage>
</organism>
<feature type="region of interest" description="Disordered" evidence="1">
    <location>
        <begin position="95"/>
        <end position="125"/>
    </location>
</feature>
<sequence>MRSPLHIQNEGWLLEDKVGGNIFEPVIQFTNEVSYDGENNQDSVEDHYEEIDSSMEDSITNNYMENRQSYIALDSNRAYISMYNDITNINQYTNDTTLDSNGLQSEGEIETARRSDNENGYETVE</sequence>
<keyword evidence="3" id="KW-1185">Reference proteome</keyword>
<evidence type="ECO:0000313" key="3">
    <source>
        <dbReference type="Proteomes" id="UP000596742"/>
    </source>
</evidence>
<proteinExistence type="predicted"/>
<name>A0A8B6BVP0_MYTGA</name>
<gene>
    <name evidence="2" type="ORF">MGAL_10B003091</name>
</gene>
<evidence type="ECO:0000313" key="2">
    <source>
        <dbReference type="EMBL" id="VDH95853.1"/>
    </source>
</evidence>
<evidence type="ECO:0000256" key="1">
    <source>
        <dbReference type="SAM" id="MobiDB-lite"/>
    </source>
</evidence>
<dbReference type="EMBL" id="UYJE01000728">
    <property type="protein sequence ID" value="VDH95853.1"/>
    <property type="molecule type" value="Genomic_DNA"/>
</dbReference>
<comment type="caution">
    <text evidence="2">The sequence shown here is derived from an EMBL/GenBank/DDBJ whole genome shotgun (WGS) entry which is preliminary data.</text>
</comment>
<dbReference type="Proteomes" id="UP000596742">
    <property type="component" value="Unassembled WGS sequence"/>
</dbReference>
<reference evidence="2" key="1">
    <citation type="submission" date="2018-11" db="EMBL/GenBank/DDBJ databases">
        <authorList>
            <person name="Alioto T."/>
            <person name="Alioto T."/>
        </authorList>
    </citation>
    <scope>NUCLEOTIDE SEQUENCE</scope>
</reference>
<accession>A0A8B6BVP0</accession>
<dbReference type="AlphaFoldDB" id="A0A8B6BVP0"/>